<proteinExistence type="predicted"/>
<protein>
    <submittedName>
        <fullName evidence="2">Uncharacterized protein</fullName>
    </submittedName>
</protein>
<organism evidence="2">
    <name type="scientific">Tanacetum cinerariifolium</name>
    <name type="common">Dalmatian daisy</name>
    <name type="synonym">Chrysanthemum cinerariifolium</name>
    <dbReference type="NCBI Taxonomy" id="118510"/>
    <lineage>
        <taxon>Eukaryota</taxon>
        <taxon>Viridiplantae</taxon>
        <taxon>Streptophyta</taxon>
        <taxon>Embryophyta</taxon>
        <taxon>Tracheophyta</taxon>
        <taxon>Spermatophyta</taxon>
        <taxon>Magnoliopsida</taxon>
        <taxon>eudicotyledons</taxon>
        <taxon>Gunneridae</taxon>
        <taxon>Pentapetalae</taxon>
        <taxon>asterids</taxon>
        <taxon>campanulids</taxon>
        <taxon>Asterales</taxon>
        <taxon>Asteraceae</taxon>
        <taxon>Asteroideae</taxon>
        <taxon>Anthemideae</taxon>
        <taxon>Anthemidinae</taxon>
        <taxon>Tanacetum</taxon>
    </lineage>
</organism>
<dbReference type="AlphaFoldDB" id="A0A699K2I1"/>
<comment type="caution">
    <text evidence="2">The sequence shown here is derived from an EMBL/GenBank/DDBJ whole genome shotgun (WGS) entry which is preliminary data.</text>
</comment>
<feature type="region of interest" description="Disordered" evidence="1">
    <location>
        <begin position="285"/>
        <end position="307"/>
    </location>
</feature>
<reference evidence="2" key="1">
    <citation type="journal article" date="2019" name="Sci. Rep.">
        <title>Draft genome of Tanacetum cinerariifolium, the natural source of mosquito coil.</title>
        <authorList>
            <person name="Yamashiro T."/>
            <person name="Shiraishi A."/>
            <person name="Satake H."/>
            <person name="Nakayama K."/>
        </authorList>
    </citation>
    <scope>NUCLEOTIDE SEQUENCE</scope>
</reference>
<dbReference type="EMBL" id="BKCJ010469577">
    <property type="protein sequence ID" value="GFA69056.1"/>
    <property type="molecule type" value="Genomic_DNA"/>
</dbReference>
<evidence type="ECO:0000256" key="1">
    <source>
        <dbReference type="SAM" id="MobiDB-lite"/>
    </source>
</evidence>
<sequence length="325" mass="36164">MGRNLGENGPTSMGFDTSKVECYNYHRKGNFARACRSPKDPRRNVAVEPQRRNVPVETSTSNALFHNVTAEEQERVDLKLNLEKFQTSSKNLNEMFSSETDESLPSSLVYARYQSREGYHAFPPPYTGTFMPPKPDLVFHDAPNVNETVHSAFNVKLSPTKSDKDLSHTHRPSAPIIEEWVSDSKDDYEAELPQNAPSFAQSTEQVKTPRPSVKTVEHSILTANHKTDIPKPKSHGNNMNRKACFVLVLTRSNLVPLTAAKPVTTAVPPPHVTIPRSAKIVVTKPYSPPRRNINHRPSPKTSNFPPKVATVKAPMVNVVKGVQGD</sequence>
<accession>A0A699K2I1</accession>
<name>A0A699K2I1_TANCI</name>
<gene>
    <name evidence="2" type="ORF">Tci_641028</name>
</gene>
<evidence type="ECO:0000313" key="2">
    <source>
        <dbReference type="EMBL" id="GFA69056.1"/>
    </source>
</evidence>